<name>A0A6C0BG99_9ZZZZ</name>
<dbReference type="Pfam" id="PF01755">
    <property type="entry name" value="Glyco_transf_25"/>
    <property type="match status" value="1"/>
</dbReference>
<organism evidence="2">
    <name type="scientific">viral metagenome</name>
    <dbReference type="NCBI Taxonomy" id="1070528"/>
    <lineage>
        <taxon>unclassified sequences</taxon>
        <taxon>metagenomes</taxon>
        <taxon>organismal metagenomes</taxon>
    </lineage>
</organism>
<dbReference type="InterPro" id="IPR002654">
    <property type="entry name" value="Glyco_trans_25"/>
</dbReference>
<sequence length="224" mass="26695">MVRFFEHIDKIIYINLDDREDRNKEMIEECKRLQIPEDKIIRFPAIRHQDGAIGCSMSHIEVLTMAMKNNWKNYMVLEDDLHFINDTEFIDKIVGHFFENFRGNSWDVLHCSRGYFQNCTDTSVKYIQRVWDMSTSSCFIVNQHFYQTLFHNFTEGCEQLRLDPNHSVYAIDRYWKKIMPLSNWYITHPSIGYQRTGLSSILGYVVDYIPFDKTLDFGTIPFSL</sequence>
<evidence type="ECO:0000313" key="2">
    <source>
        <dbReference type="EMBL" id="QHS91365.1"/>
    </source>
</evidence>
<dbReference type="AlphaFoldDB" id="A0A6C0BG99"/>
<protein>
    <recommendedName>
        <fullName evidence="1">Glycosyl transferase family 25 domain-containing protein</fullName>
    </recommendedName>
</protein>
<feature type="domain" description="Glycosyl transferase family 25" evidence="1">
    <location>
        <begin position="50"/>
        <end position="95"/>
    </location>
</feature>
<evidence type="ECO:0000259" key="1">
    <source>
        <dbReference type="Pfam" id="PF01755"/>
    </source>
</evidence>
<accession>A0A6C0BG99</accession>
<proteinExistence type="predicted"/>
<reference evidence="2" key="1">
    <citation type="journal article" date="2020" name="Nature">
        <title>Giant virus diversity and host interactions through global metagenomics.</title>
        <authorList>
            <person name="Schulz F."/>
            <person name="Roux S."/>
            <person name="Paez-Espino D."/>
            <person name="Jungbluth S."/>
            <person name="Walsh D.A."/>
            <person name="Denef V.J."/>
            <person name="McMahon K.D."/>
            <person name="Konstantinidis K.T."/>
            <person name="Eloe-Fadrosh E.A."/>
            <person name="Kyrpides N.C."/>
            <person name="Woyke T."/>
        </authorList>
    </citation>
    <scope>NUCLEOTIDE SEQUENCE</scope>
    <source>
        <strain evidence="2">GVMAG-M-3300013004-44</strain>
    </source>
</reference>
<dbReference type="EMBL" id="MN739159">
    <property type="protein sequence ID" value="QHS91365.1"/>
    <property type="molecule type" value="Genomic_DNA"/>
</dbReference>